<evidence type="ECO:0000256" key="1">
    <source>
        <dbReference type="ARBA" id="ARBA00008361"/>
    </source>
</evidence>
<sequence length="250" mass="28330">MSINRNQFTGKAELYSKYRPDYPEQLIIDLIAEQSLNEKSVIADIGSGTGILTKKLLDPHLQVIAVEPNREMREIAENLLNDYEHFTSVNGTAENTTLASNSINLITVAQAFHWFDHKKFKNECKRILKSDGKVCIVSNMRSTDTTITQEIIELYRSCCPNFKGFSNGISATAFEEFFADKGCKVTSYSNPLLYYRTDFVGRHLSASYAPKKGEKTYELLVHGLNNLFDKYSEEGQIMIPNATRSYCGYI</sequence>
<proteinExistence type="inferred from homology"/>
<keyword evidence="3" id="KW-0808">Transferase</keyword>
<dbReference type="CDD" id="cd02440">
    <property type="entry name" value="AdoMet_MTases"/>
    <property type="match status" value="1"/>
</dbReference>
<dbReference type="RefSeq" id="WP_307190689.1">
    <property type="nucleotide sequence ID" value="NZ_JAUSTZ010000003.1"/>
</dbReference>
<dbReference type="Pfam" id="PF08241">
    <property type="entry name" value="Methyltransf_11"/>
    <property type="match status" value="1"/>
</dbReference>
<dbReference type="InterPro" id="IPR051052">
    <property type="entry name" value="Diverse_substrate_MTase"/>
</dbReference>
<evidence type="ECO:0000256" key="2">
    <source>
        <dbReference type="ARBA" id="ARBA00022603"/>
    </source>
</evidence>
<comment type="similarity">
    <text evidence="1">Belongs to the methyltransferase superfamily.</text>
</comment>
<gene>
    <name evidence="5" type="ORF">J2S02_002393</name>
</gene>
<dbReference type="InterPro" id="IPR029063">
    <property type="entry name" value="SAM-dependent_MTases_sf"/>
</dbReference>
<name>A0ABT9Z1B9_9BACI</name>
<evidence type="ECO:0000256" key="3">
    <source>
        <dbReference type="ARBA" id="ARBA00022679"/>
    </source>
</evidence>
<dbReference type="PANTHER" id="PTHR44942:SF4">
    <property type="entry name" value="METHYLTRANSFERASE TYPE 11 DOMAIN-CONTAINING PROTEIN"/>
    <property type="match status" value="1"/>
</dbReference>
<keyword evidence="6" id="KW-1185">Reference proteome</keyword>
<accession>A0ABT9Z1B9</accession>
<comment type="caution">
    <text evidence="5">The sequence shown here is derived from an EMBL/GenBank/DDBJ whole genome shotgun (WGS) entry which is preliminary data.</text>
</comment>
<dbReference type="PANTHER" id="PTHR44942">
    <property type="entry name" value="METHYLTRANSF_11 DOMAIN-CONTAINING PROTEIN"/>
    <property type="match status" value="1"/>
</dbReference>
<protein>
    <submittedName>
        <fullName evidence="5">SAM-dependent methyltransferase</fullName>
    </submittedName>
</protein>
<dbReference type="EMBL" id="JAUSTZ010000003">
    <property type="protein sequence ID" value="MDQ0226049.1"/>
    <property type="molecule type" value="Genomic_DNA"/>
</dbReference>
<feature type="domain" description="Methyltransferase type 11" evidence="4">
    <location>
        <begin position="44"/>
        <end position="136"/>
    </location>
</feature>
<dbReference type="Proteomes" id="UP001232245">
    <property type="component" value="Unassembled WGS sequence"/>
</dbReference>
<keyword evidence="2 5" id="KW-0489">Methyltransferase</keyword>
<evidence type="ECO:0000313" key="5">
    <source>
        <dbReference type="EMBL" id="MDQ0226049.1"/>
    </source>
</evidence>
<dbReference type="GO" id="GO:0008168">
    <property type="term" value="F:methyltransferase activity"/>
    <property type="evidence" value="ECO:0007669"/>
    <property type="project" value="UniProtKB-KW"/>
</dbReference>
<organism evidence="5 6">
    <name type="scientific">Metabacillus niabensis</name>
    <dbReference type="NCBI Taxonomy" id="324854"/>
    <lineage>
        <taxon>Bacteria</taxon>
        <taxon>Bacillati</taxon>
        <taxon>Bacillota</taxon>
        <taxon>Bacilli</taxon>
        <taxon>Bacillales</taxon>
        <taxon>Bacillaceae</taxon>
        <taxon>Metabacillus</taxon>
    </lineage>
</organism>
<dbReference type="SUPFAM" id="SSF53335">
    <property type="entry name" value="S-adenosyl-L-methionine-dependent methyltransferases"/>
    <property type="match status" value="1"/>
</dbReference>
<dbReference type="InterPro" id="IPR013216">
    <property type="entry name" value="Methyltransf_11"/>
</dbReference>
<reference evidence="5 6" key="1">
    <citation type="submission" date="2023-07" db="EMBL/GenBank/DDBJ databases">
        <title>Genomic Encyclopedia of Type Strains, Phase IV (KMG-IV): sequencing the most valuable type-strain genomes for metagenomic binning, comparative biology and taxonomic classification.</title>
        <authorList>
            <person name="Goeker M."/>
        </authorList>
    </citation>
    <scope>NUCLEOTIDE SEQUENCE [LARGE SCALE GENOMIC DNA]</scope>
    <source>
        <strain evidence="5 6">DSM 17723</strain>
    </source>
</reference>
<evidence type="ECO:0000259" key="4">
    <source>
        <dbReference type="Pfam" id="PF08241"/>
    </source>
</evidence>
<evidence type="ECO:0000313" key="6">
    <source>
        <dbReference type="Proteomes" id="UP001232245"/>
    </source>
</evidence>
<dbReference type="Gene3D" id="3.40.50.150">
    <property type="entry name" value="Vaccinia Virus protein VP39"/>
    <property type="match status" value="1"/>
</dbReference>
<dbReference type="GO" id="GO:0032259">
    <property type="term" value="P:methylation"/>
    <property type="evidence" value="ECO:0007669"/>
    <property type="project" value="UniProtKB-KW"/>
</dbReference>